<keyword evidence="2" id="KW-1185">Reference proteome</keyword>
<keyword evidence="1" id="KW-0812">Transmembrane</keyword>
<gene>
    <name evidence="3" type="primary">LOC113466952</name>
</gene>
<dbReference type="KEGG" id="dci:113466952"/>
<reference evidence="3" key="1">
    <citation type="submission" date="2025-08" db="UniProtKB">
        <authorList>
            <consortium name="RefSeq"/>
        </authorList>
    </citation>
    <scope>IDENTIFICATION</scope>
</reference>
<dbReference type="InterPro" id="IPR012464">
    <property type="entry name" value="DUF1676"/>
</dbReference>
<dbReference type="PaxDb" id="121845-A0A3Q0IQN3"/>
<dbReference type="GO" id="GO:0016020">
    <property type="term" value="C:membrane"/>
    <property type="evidence" value="ECO:0007669"/>
    <property type="project" value="TreeGrafter"/>
</dbReference>
<evidence type="ECO:0000256" key="1">
    <source>
        <dbReference type="SAM" id="Phobius"/>
    </source>
</evidence>
<dbReference type="AlphaFoldDB" id="A0A3Q0IQN3"/>
<keyword evidence="1" id="KW-1133">Transmembrane helix</keyword>
<accession>A0A3Q0IQN3</accession>
<dbReference type="GeneID" id="113466952"/>
<organism evidence="2 3">
    <name type="scientific">Diaphorina citri</name>
    <name type="common">Asian citrus psyllid</name>
    <dbReference type="NCBI Taxonomy" id="121845"/>
    <lineage>
        <taxon>Eukaryota</taxon>
        <taxon>Metazoa</taxon>
        <taxon>Ecdysozoa</taxon>
        <taxon>Arthropoda</taxon>
        <taxon>Hexapoda</taxon>
        <taxon>Insecta</taxon>
        <taxon>Pterygota</taxon>
        <taxon>Neoptera</taxon>
        <taxon>Paraneoptera</taxon>
        <taxon>Hemiptera</taxon>
        <taxon>Sternorrhyncha</taxon>
        <taxon>Psylloidea</taxon>
        <taxon>Psyllidae</taxon>
        <taxon>Diaphorininae</taxon>
        <taxon>Diaphorina</taxon>
    </lineage>
</organism>
<dbReference type="PANTHER" id="PTHR21879">
    <property type="entry name" value="FI03362P-RELATED-RELATED"/>
    <property type="match status" value="1"/>
</dbReference>
<dbReference type="Proteomes" id="UP000079169">
    <property type="component" value="Unplaced"/>
</dbReference>
<evidence type="ECO:0000313" key="2">
    <source>
        <dbReference type="Proteomes" id="UP000079169"/>
    </source>
</evidence>
<name>A0A3Q0IQN3_DIACI</name>
<proteinExistence type="predicted"/>
<protein>
    <submittedName>
        <fullName evidence="3">Uncharacterized protein LOC113466952</fullName>
    </submittedName>
</protein>
<feature type="transmembrane region" description="Helical" evidence="1">
    <location>
        <begin position="21"/>
        <end position="42"/>
    </location>
</feature>
<keyword evidence="1" id="KW-0472">Membrane</keyword>
<dbReference type="RefSeq" id="XP_026678601.1">
    <property type="nucleotide sequence ID" value="XM_026822800.1"/>
</dbReference>
<dbReference type="PANTHER" id="PTHR21879:SF9">
    <property type="entry name" value="OSIRIS 16"/>
    <property type="match status" value="1"/>
</dbReference>
<dbReference type="Pfam" id="PF07898">
    <property type="entry name" value="DUF1676"/>
    <property type="match status" value="1"/>
</dbReference>
<sequence length="131" mass="13992">MFGAVAPTPKPQARKKKDNHSMLLGCMMMGGTLLSLAFGSLAVLSGKALMTSMLALLMSVLAAMSKKGHSGGYTAGTTYEVINVPSVTSRAFKRRRQVMTIVEPDIADITDWSSGRSDYGRLGWDSASVDM</sequence>
<evidence type="ECO:0000313" key="3">
    <source>
        <dbReference type="RefSeq" id="XP_026678601.1"/>
    </source>
</evidence>
<feature type="transmembrane region" description="Helical" evidence="1">
    <location>
        <begin position="48"/>
        <end position="64"/>
    </location>
</feature>